<name>A0ABR4E650_9PEZI</name>
<dbReference type="EMBL" id="JBAWTH010000092">
    <property type="protein sequence ID" value="KAL2277911.1"/>
    <property type="molecule type" value="Genomic_DNA"/>
</dbReference>
<dbReference type="InterPro" id="IPR044926">
    <property type="entry name" value="RGS_subdomain_2"/>
</dbReference>
<dbReference type="Proteomes" id="UP001600888">
    <property type="component" value="Unassembled WGS sequence"/>
</dbReference>
<organism evidence="3 4">
    <name type="scientific">Diaporthe vaccinii</name>
    <dbReference type="NCBI Taxonomy" id="105482"/>
    <lineage>
        <taxon>Eukaryota</taxon>
        <taxon>Fungi</taxon>
        <taxon>Dikarya</taxon>
        <taxon>Ascomycota</taxon>
        <taxon>Pezizomycotina</taxon>
        <taxon>Sordariomycetes</taxon>
        <taxon>Sordariomycetidae</taxon>
        <taxon>Diaporthales</taxon>
        <taxon>Diaporthaceae</taxon>
        <taxon>Diaporthe</taxon>
        <taxon>Diaporthe eres species complex</taxon>
    </lineage>
</organism>
<dbReference type="PANTHER" id="PTHR39466:SF1">
    <property type="entry name" value="RGS DOMAIN-CONTAINING PROTEIN"/>
    <property type="match status" value="1"/>
</dbReference>
<dbReference type="SUPFAM" id="SSF48097">
    <property type="entry name" value="Regulator of G-protein signaling, RGS"/>
    <property type="match status" value="1"/>
</dbReference>
<feature type="transmembrane region" description="Helical" evidence="1">
    <location>
        <begin position="353"/>
        <end position="376"/>
    </location>
</feature>
<evidence type="ECO:0000313" key="3">
    <source>
        <dbReference type="EMBL" id="KAL2277911.1"/>
    </source>
</evidence>
<sequence>MPDLPGWLRVWYRKPGWRDIRDYTRKLNDQDIRPNRVRTPSLDSRPSTAIPSRLGLDRVLENKTCSPMSLHDFYLYLKHVEHSSENLEFYLWFKNYEANYPKSKDEPAAAAATAVPIKDLPSLPNDADAVSETTYSAMSSVAEIVAAKQSISSLSDSMIKAEAPCARIPPPEPKWTDRLFRWSLMSGNSSKRRHRLGSGDACTSRDGTCAFDIDEEKGGSAVPLPLFNKQSKTPQTENRAELDAAIATYLLAGAEKELNISHTLRQRALNNLQRSSDPRFIKPVADHIYEVMKNCSHRNFVSLGVSTGTYETICVGTVIGIVNILAGFLLVLLRGLYPHIGAHSRWEVFYSFPLWFLGTAVILVGTQGMCFILLSLSRRQALPWERFDDDGKVVRTTQPAPGPSGWWRRYRAFMNKTMAHDKNFKVEDKVLRRLQRIILLQCWSGGLVAAFCGVLLFIFLPIWKETV</sequence>
<feature type="transmembrane region" description="Helical" evidence="1">
    <location>
        <begin position="437"/>
        <end position="463"/>
    </location>
</feature>
<dbReference type="Gene3D" id="1.10.167.10">
    <property type="entry name" value="Regulator of G-protein Signalling 4, domain 2"/>
    <property type="match status" value="2"/>
</dbReference>
<keyword evidence="1" id="KW-0472">Membrane</keyword>
<evidence type="ECO:0000256" key="1">
    <source>
        <dbReference type="SAM" id="Phobius"/>
    </source>
</evidence>
<gene>
    <name evidence="3" type="ORF">FJTKL_15046</name>
</gene>
<feature type="transmembrane region" description="Helical" evidence="1">
    <location>
        <begin position="313"/>
        <end position="333"/>
    </location>
</feature>
<keyword evidence="4" id="KW-1185">Reference proteome</keyword>
<dbReference type="InterPro" id="IPR036305">
    <property type="entry name" value="RGS_sf"/>
</dbReference>
<dbReference type="Pfam" id="PF00615">
    <property type="entry name" value="RGS"/>
    <property type="match status" value="1"/>
</dbReference>
<evidence type="ECO:0000259" key="2">
    <source>
        <dbReference type="Pfam" id="PF00615"/>
    </source>
</evidence>
<feature type="domain" description="RGS" evidence="2">
    <location>
        <begin position="233"/>
        <end position="301"/>
    </location>
</feature>
<evidence type="ECO:0000313" key="4">
    <source>
        <dbReference type="Proteomes" id="UP001600888"/>
    </source>
</evidence>
<keyword evidence="1" id="KW-1133">Transmembrane helix</keyword>
<accession>A0ABR4E650</accession>
<protein>
    <recommendedName>
        <fullName evidence="2">RGS domain-containing protein</fullName>
    </recommendedName>
</protein>
<dbReference type="InterPro" id="IPR016137">
    <property type="entry name" value="RGS"/>
</dbReference>
<dbReference type="PANTHER" id="PTHR39466">
    <property type="entry name" value="RGS DOMAIN-CONTAINING PROTEIN"/>
    <property type="match status" value="1"/>
</dbReference>
<proteinExistence type="predicted"/>
<keyword evidence="1" id="KW-0812">Transmembrane</keyword>
<comment type="caution">
    <text evidence="3">The sequence shown here is derived from an EMBL/GenBank/DDBJ whole genome shotgun (WGS) entry which is preliminary data.</text>
</comment>
<reference evidence="3 4" key="1">
    <citation type="submission" date="2024-03" db="EMBL/GenBank/DDBJ databases">
        <title>A high-quality draft genome sequence of Diaporthe vaccinii, a causative agent of upright dieback and viscid rot disease in cranberry plants.</title>
        <authorList>
            <person name="Sarrasin M."/>
            <person name="Lang B.F."/>
            <person name="Burger G."/>
        </authorList>
    </citation>
    <scope>NUCLEOTIDE SEQUENCE [LARGE SCALE GENOMIC DNA]</scope>
    <source>
        <strain evidence="3 4">IS7</strain>
    </source>
</reference>